<evidence type="ECO:0000256" key="1">
    <source>
        <dbReference type="SAM" id="Phobius"/>
    </source>
</evidence>
<accession>A0A653BTX9</accession>
<dbReference type="EMBL" id="CAACVG010004504">
    <property type="protein sequence ID" value="VEN38427.1"/>
    <property type="molecule type" value="Genomic_DNA"/>
</dbReference>
<dbReference type="Proteomes" id="UP000410492">
    <property type="component" value="Unassembled WGS sequence"/>
</dbReference>
<reference evidence="2 3" key="1">
    <citation type="submission" date="2019-01" db="EMBL/GenBank/DDBJ databases">
        <authorList>
            <person name="Sayadi A."/>
        </authorList>
    </citation>
    <scope>NUCLEOTIDE SEQUENCE [LARGE SCALE GENOMIC DNA]</scope>
</reference>
<keyword evidence="1" id="KW-0472">Membrane</keyword>
<proteinExistence type="predicted"/>
<gene>
    <name evidence="2" type="ORF">CALMAC_LOCUS3330</name>
</gene>
<dbReference type="AlphaFoldDB" id="A0A653BTX9"/>
<keyword evidence="3" id="KW-1185">Reference proteome</keyword>
<name>A0A653BTX9_CALMS</name>
<keyword evidence="1" id="KW-0812">Transmembrane</keyword>
<protein>
    <submittedName>
        <fullName evidence="2">Uncharacterized protein</fullName>
    </submittedName>
</protein>
<evidence type="ECO:0000313" key="2">
    <source>
        <dbReference type="EMBL" id="VEN38427.1"/>
    </source>
</evidence>
<keyword evidence="1" id="KW-1133">Transmembrane helix</keyword>
<feature type="transmembrane region" description="Helical" evidence="1">
    <location>
        <begin position="6"/>
        <end position="30"/>
    </location>
</feature>
<sequence length="40" mass="4641">MQIEVWSVFGVFSFSLSIFLFSVFSSVLFISFCEKMSYSN</sequence>
<organism evidence="2 3">
    <name type="scientific">Callosobruchus maculatus</name>
    <name type="common">Southern cowpea weevil</name>
    <name type="synonym">Pulse bruchid</name>
    <dbReference type="NCBI Taxonomy" id="64391"/>
    <lineage>
        <taxon>Eukaryota</taxon>
        <taxon>Metazoa</taxon>
        <taxon>Ecdysozoa</taxon>
        <taxon>Arthropoda</taxon>
        <taxon>Hexapoda</taxon>
        <taxon>Insecta</taxon>
        <taxon>Pterygota</taxon>
        <taxon>Neoptera</taxon>
        <taxon>Endopterygota</taxon>
        <taxon>Coleoptera</taxon>
        <taxon>Polyphaga</taxon>
        <taxon>Cucujiformia</taxon>
        <taxon>Chrysomeloidea</taxon>
        <taxon>Chrysomelidae</taxon>
        <taxon>Bruchinae</taxon>
        <taxon>Bruchini</taxon>
        <taxon>Callosobruchus</taxon>
    </lineage>
</organism>
<evidence type="ECO:0000313" key="3">
    <source>
        <dbReference type="Proteomes" id="UP000410492"/>
    </source>
</evidence>